<evidence type="ECO:0000313" key="3">
    <source>
        <dbReference type="Proteomes" id="UP000580891"/>
    </source>
</evidence>
<sequence>MILDLKGEPKMESIIGMLFSMVDGNYKRLKSIVAGMSQEELDYKGPNQEYNSTAQLIRHLAYVDLKWVYRIKGEPVPKLLEEKYGPMFDKNNQIPLIYGISLETLLTDYDDVFNMFQSICYQLTDSEWDKIVEYENGKKATIRWGIWHIADHNRYHQAHINQLRKWYKAEKNKVNF</sequence>
<dbReference type="Gene3D" id="1.20.120.450">
    <property type="entry name" value="dinb family like domain"/>
    <property type="match status" value="1"/>
</dbReference>
<dbReference type="SUPFAM" id="SSF109854">
    <property type="entry name" value="DinB/YfiT-like putative metalloenzymes"/>
    <property type="match status" value="1"/>
</dbReference>
<dbReference type="RefSeq" id="WP_181538079.1">
    <property type="nucleotide sequence ID" value="NZ_JACDUU010000006.1"/>
</dbReference>
<evidence type="ECO:0000313" key="2">
    <source>
        <dbReference type="EMBL" id="MBA2872302.1"/>
    </source>
</evidence>
<evidence type="ECO:0000259" key="1">
    <source>
        <dbReference type="Pfam" id="PF12867"/>
    </source>
</evidence>
<dbReference type="EMBL" id="JACDUU010000006">
    <property type="protein sequence ID" value="MBA2872302.1"/>
    <property type="molecule type" value="Genomic_DNA"/>
</dbReference>
<protein>
    <submittedName>
        <fullName evidence="2">Putative damage-inducible protein DinB</fullName>
    </submittedName>
</protein>
<dbReference type="InterPro" id="IPR034660">
    <property type="entry name" value="DinB/YfiT-like"/>
</dbReference>
<proteinExistence type="predicted"/>
<name>A0A7V9Z1C8_9BACL</name>
<dbReference type="Proteomes" id="UP000580891">
    <property type="component" value="Unassembled WGS sequence"/>
</dbReference>
<accession>A0A7V9Z1C8</accession>
<keyword evidence="3" id="KW-1185">Reference proteome</keyword>
<organism evidence="2 3">
    <name type="scientific">[Anoxybacillus] calidus</name>
    <dbReference type="NCBI Taxonomy" id="575178"/>
    <lineage>
        <taxon>Bacteria</taxon>
        <taxon>Bacillati</taxon>
        <taxon>Bacillota</taxon>
        <taxon>Bacilli</taxon>
        <taxon>Bacillales</taxon>
        <taxon>Anoxybacillaceae</taxon>
        <taxon>Paranoxybacillus</taxon>
    </lineage>
</organism>
<feature type="domain" description="DinB-like" evidence="1">
    <location>
        <begin position="24"/>
        <end position="160"/>
    </location>
</feature>
<comment type="caution">
    <text evidence="2">The sequence shown here is derived from an EMBL/GenBank/DDBJ whole genome shotgun (WGS) entry which is preliminary data.</text>
</comment>
<reference evidence="2 3" key="1">
    <citation type="submission" date="2020-07" db="EMBL/GenBank/DDBJ databases">
        <title>Genomic Encyclopedia of Type Strains, Phase IV (KMG-IV): sequencing the most valuable type-strain genomes for metagenomic binning, comparative biology and taxonomic classification.</title>
        <authorList>
            <person name="Goeker M."/>
        </authorList>
    </citation>
    <scope>NUCLEOTIDE SEQUENCE [LARGE SCALE GENOMIC DNA]</scope>
    <source>
        <strain evidence="2 3">DSM 25220</strain>
    </source>
</reference>
<dbReference type="Pfam" id="PF12867">
    <property type="entry name" value="DinB_2"/>
    <property type="match status" value="1"/>
</dbReference>
<gene>
    <name evidence="2" type="ORF">HNQ85_002611</name>
</gene>
<dbReference type="InterPro" id="IPR024775">
    <property type="entry name" value="DinB-like"/>
</dbReference>
<dbReference type="AlphaFoldDB" id="A0A7V9Z1C8"/>